<organism evidence="1 2">
    <name type="scientific">Nannocystis pusilla</name>
    <dbReference type="NCBI Taxonomy" id="889268"/>
    <lineage>
        <taxon>Bacteria</taxon>
        <taxon>Pseudomonadati</taxon>
        <taxon>Myxococcota</taxon>
        <taxon>Polyangia</taxon>
        <taxon>Nannocystales</taxon>
        <taxon>Nannocystaceae</taxon>
        <taxon>Nannocystis</taxon>
    </lineage>
</organism>
<accession>A0A9X3EZ17</accession>
<comment type="caution">
    <text evidence="1">The sequence shown here is derived from an EMBL/GenBank/DDBJ whole genome shotgun (WGS) entry which is preliminary data.</text>
</comment>
<dbReference type="Proteomes" id="UP001150924">
    <property type="component" value="Unassembled WGS sequence"/>
</dbReference>
<gene>
    <name evidence="1" type="ORF">OV079_45750</name>
</gene>
<keyword evidence="2" id="KW-1185">Reference proteome</keyword>
<protein>
    <recommendedName>
        <fullName evidence="3">PDZ domain-containing protein</fullName>
    </recommendedName>
</protein>
<sequence>MWVAYNLGCEVGCEEIKRGDRILAIDGRPVSSGAEIDQIDLARDEPLKLQIAKYGSNEIRDVTIVAKPNELLPPIAAAPPMFTVGADALDRAPDWARSKLFGHAIPAIRFYRADEPRGYVNGRELYGRAALLVIWELPPMIEEYRRSLALAPSVYAHLQQFSDELAAAGVDSYFITDFRAEPAIRDMLRQTADPGPDGFIPIFQLSSSPTNGFTVGLEGSAADIREAMFDYSRAPVVVIFDRRGIVRFHTRGFPAGPQDTLSVAIDFALHSLTDAPSLNALASVPSGAQ</sequence>
<dbReference type="AlphaFoldDB" id="A0A9X3EZ17"/>
<dbReference type="InterPro" id="IPR036034">
    <property type="entry name" value="PDZ_sf"/>
</dbReference>
<evidence type="ECO:0008006" key="3">
    <source>
        <dbReference type="Google" id="ProtNLM"/>
    </source>
</evidence>
<dbReference type="SUPFAM" id="SSF50156">
    <property type="entry name" value="PDZ domain-like"/>
    <property type="match status" value="1"/>
</dbReference>
<reference evidence="1" key="1">
    <citation type="submission" date="2022-11" db="EMBL/GenBank/DDBJ databases">
        <title>Minimal conservation of predation-associated metabolite biosynthetic gene clusters underscores biosynthetic potential of Myxococcota including descriptions for ten novel species: Archangium lansinium sp. nov., Myxococcus landrumus sp. nov., Nannocystis bai.</title>
        <authorList>
            <person name="Ahearne A."/>
            <person name="Stevens C."/>
            <person name="Phillips K."/>
        </authorList>
    </citation>
    <scope>NUCLEOTIDE SEQUENCE</scope>
    <source>
        <strain evidence="1">Na p29</strain>
    </source>
</reference>
<dbReference type="RefSeq" id="WP_267776233.1">
    <property type="nucleotide sequence ID" value="NZ_JAPNKE010000002.1"/>
</dbReference>
<evidence type="ECO:0000313" key="2">
    <source>
        <dbReference type="Proteomes" id="UP001150924"/>
    </source>
</evidence>
<evidence type="ECO:0000313" key="1">
    <source>
        <dbReference type="EMBL" id="MCY1012721.1"/>
    </source>
</evidence>
<proteinExistence type="predicted"/>
<dbReference type="EMBL" id="JAPNKE010000002">
    <property type="protein sequence ID" value="MCY1012721.1"/>
    <property type="molecule type" value="Genomic_DNA"/>
</dbReference>
<name>A0A9X3EZ17_9BACT</name>